<protein>
    <submittedName>
        <fullName evidence="1">Uncharacterized protein</fullName>
    </submittedName>
</protein>
<dbReference type="InterPro" id="IPR036390">
    <property type="entry name" value="WH_DNA-bd_sf"/>
</dbReference>
<dbReference type="Proteomes" id="UP000018291">
    <property type="component" value="Unassembled WGS sequence"/>
</dbReference>
<dbReference type="Gene3D" id="6.10.10.130">
    <property type="match status" value="1"/>
</dbReference>
<dbReference type="HOGENOM" id="CLU_024970_7_1_11"/>
<dbReference type="InterPro" id="IPR038475">
    <property type="entry name" value="RecG_C_sf"/>
</dbReference>
<gene>
    <name evidence="1" type="ORF">BN381_520001</name>
</gene>
<dbReference type="Gene3D" id="3.30.565.60">
    <property type="match status" value="1"/>
</dbReference>
<dbReference type="PANTHER" id="PTHR30595">
    <property type="entry name" value="GLPR-RELATED TRANSCRIPTIONAL REPRESSOR"/>
    <property type="match status" value="1"/>
</dbReference>
<dbReference type="PANTHER" id="PTHR30595:SF6">
    <property type="entry name" value="SCHLAFEN ALBA-2 DOMAIN-CONTAINING PROTEIN"/>
    <property type="match status" value="1"/>
</dbReference>
<dbReference type="eggNOG" id="COG2865">
    <property type="taxonomic scope" value="Bacteria"/>
</dbReference>
<evidence type="ECO:0000313" key="2">
    <source>
        <dbReference type="Proteomes" id="UP000018291"/>
    </source>
</evidence>
<dbReference type="SUPFAM" id="SSF46785">
    <property type="entry name" value="Winged helix' DNA-binding domain"/>
    <property type="match status" value="1"/>
</dbReference>
<proteinExistence type="predicted"/>
<keyword evidence="2" id="KW-1185">Reference proteome</keyword>
<sequence>MAPHEVISRAGSIGEQDFSHAAMASVTIDDLESEEFDRMRWLAVAGGDEVLATLADEEILKALNLVTRSGELTVGALLLFGSEDSIGHYLPTHEVAFQELVGLEIRSQWSGRVPLLRAMDELVQRVAVRDQEAEVNLGTQRIGRPLFDPVAIRELIANALVHRDFARLGTVLVQISDHVLTVSNPGGFPQGVTVANLLSTPPTPRNHTLADVFKRAGLVDRTSRGVNRVFERQLRNGRPPPDYSDSTGESVVVRLAPGDDASTFTAATSLARVWDGTLSLDDLRVLYEIERNGSVSVSRTVDLLGVEETAARRVLARLIYQRFVQMTPDRSAVRFAGGIDEGVLGPGSSNGRPSRERMEKQIRQFVQKDGSISRSQAAELCEIEPVFLGSAAG</sequence>
<dbReference type="InterPro" id="IPR036388">
    <property type="entry name" value="WH-like_DNA-bd_sf"/>
</dbReference>
<name>R4Z2X2_9ACTN</name>
<dbReference type="AlphaFoldDB" id="R4Z2X2"/>
<accession>R4Z2X2</accession>
<dbReference type="STRING" id="1229780.BN381_520001"/>
<evidence type="ECO:0000313" key="1">
    <source>
        <dbReference type="EMBL" id="CCM65078.1"/>
    </source>
</evidence>
<organism evidence="1 2">
    <name type="scientific">Candidatus Neomicrothrix parvicella RN1</name>
    <dbReference type="NCBI Taxonomy" id="1229780"/>
    <lineage>
        <taxon>Bacteria</taxon>
        <taxon>Bacillati</taxon>
        <taxon>Actinomycetota</taxon>
        <taxon>Acidimicrobiia</taxon>
        <taxon>Acidimicrobiales</taxon>
        <taxon>Microthrixaceae</taxon>
        <taxon>Candidatus Neomicrothrix</taxon>
    </lineage>
</organism>
<dbReference type="Pfam" id="PF13749">
    <property type="entry name" value="HATPase_c_4"/>
    <property type="match status" value="1"/>
</dbReference>
<dbReference type="EMBL" id="CANL01000048">
    <property type="protein sequence ID" value="CCM65078.1"/>
    <property type="molecule type" value="Genomic_DNA"/>
</dbReference>
<reference evidence="1 2" key="1">
    <citation type="journal article" date="2013" name="ISME J.">
        <title>Metabolic model for the filamentous 'Candidatus Microthrix parvicella' based on genomic and metagenomic analyses.</title>
        <authorList>
            <person name="Jon McIlroy S."/>
            <person name="Kristiansen R."/>
            <person name="Albertsen M."/>
            <person name="Michael Karst S."/>
            <person name="Rossetti S."/>
            <person name="Lund Nielsen J."/>
            <person name="Tandoi V."/>
            <person name="James Seviour R."/>
            <person name="Nielsen P.H."/>
        </authorList>
    </citation>
    <scope>NUCLEOTIDE SEQUENCE [LARGE SCALE GENOMIC DNA]</scope>
    <source>
        <strain evidence="1 2">RN1</strain>
    </source>
</reference>
<dbReference type="Gene3D" id="1.10.10.10">
    <property type="entry name" value="Winged helix-like DNA-binding domain superfamily/Winged helix DNA-binding domain"/>
    <property type="match status" value="1"/>
</dbReference>
<comment type="caution">
    <text evidence="1">The sequence shown here is derived from an EMBL/GenBank/DDBJ whole genome shotgun (WGS) entry which is preliminary data.</text>
</comment>